<sequence length="1698" mass="191207">MVRTSRQNPTLEPSLEPNPNIVTITAQLLQNILSQIVTQVTTNVNNVNRANGNGRNNGCSYKTFTACNPKEFNGKGSAVALTRWIEKIESVFDNSGCTVNQRVRYVASFVNKSLTWWNTQVQERGREAAIGMSWKDFKALLVEEFSPSNEGGYILWTMKIEQYLAHTDYALWEVILNGNSAVQMTKDKADKGYDRFQRLLSLLEIHGAGVSTEDSNQKFPRFLPSAWSNISLIMRNKPDIDNIDIDYPYNNLKVYDAYIKGSSGSSSNSHNVAFVTAKSTSGTNELNAAYSISTAIGHSSEAQEMDLKWQVAMLSMRVKRFYKKTGRKLDFNGKGPVGFNKTKFECFNCHRRGHFARDYRTARNSRNRSRDAGNAWYRGRDDGKRPTREDDAKALVVQDGLATMNDNRTMAEMLRAPTEGYAEAIIVPLILAEQFELKHRAARRWLKKEPPHSITTCDDLVSKFMNEFFPPSRTTNLRNEISNFQQKFDESFHEAWERYKDLLRACPHHSFTELHQLKTFYNTLNQADQDSLNAAACSNLVEKSPQDALTIIKNKSKVRNSRSKPIASPVNACDNHSSSELAKLTHAVKAVEEICVTCGGAHSYYQCLAAGGNTFPEYQDNIQGNYNQGNLGYRPQGVANQMRPPNVQNNQNRFGQPQGFNRSETLPGNTIANPKGELNFITTRSGLATEGPIVPNPPKSVNPEEDECVEETYTDPDHAEYNIKVPPPPPVQKPKPPIQRNFVLHTRDSLPPHISYPSRILKQKQQEKDDIQIQKFWNMFKQLHLNITLAEALILMPKYQKMLKALLSNKEKLQELANTPLNENCSAVILKKLPKNLETLGSLPDVIPTQMTLELASRAICTPDGIARDVFVPVGKFTFLADFVVVDYESNPRVPIILGRPFLRTGRALIDVHDEEMILRDGDERLTLNMKHDTASYSNHPYRDSVNLINIFNLSTEDCLKDFVSHKQSGNPTFLLHKEIASSKVIYEIHDSKGCTFLSEELPDIDSFKEFHSYFDDDPLSGSTTYSANSLLEEFANELALISYPPDYDDYRACDIESDIREIEFLLFQVKDSDFKDSIDQFVLANLNDLFVDPTPEMFTDEQPPDYSFPPRFDVYPDDFLEIESDATFDDDLFDSEGEKIKEAELLIEPLDLPCDILSEYDSFNSQDFSRDDNLPSPDNEDKVFNPGILSHEKSVIIITQVTQEKKLAVSFASFLFEDFDPPIYELLVFKEVPISMRLLPYSSENEEKVFKPGIYNFKKFHCCLLPKLSHPDVKPRTIPEINMHLWEGHFCKAAKVTSKKGFPIDEENSLANDRFKKGKGYHAVPPPLTGNHMPPKSDLSFVGLDDFIYKFKISETVTSLTKNEKDALETSIVFVEKTKEVRTIFTRSGKIPVSAAKPKAAASTSAAKPVNTARPKQSVTFSKSRSTLYKSHLPIRSDEENSLANDRFKKGKGYHAVPPPLTGNHMPPKSDLSFAGLDDFIYKFKISETVTSLTKNEKDALETSIVFVEKTKEVRTIFTRSGKIPVSAAKPKAAASTSAAKPVNAVGPKQSVNFSKSRSTLYKSYSPIRRSFHNATAHSRRNSNKRVNTAGSKAVSAVKRNEVTSVKTSSGGGLKRPVQPARACSYTDFMKCQPMNFKGTKGIVGLSQWLKKMESIFHISRCAIDNQVKFATCTLLGVVLTWWNGHVRTLGHDAAYA</sequence>
<feature type="domain" description="Retrotransposon gag" evidence="2">
    <location>
        <begin position="441"/>
        <end position="525"/>
    </location>
</feature>
<evidence type="ECO:0000313" key="3">
    <source>
        <dbReference type="EMBL" id="GEU36685.1"/>
    </source>
</evidence>
<reference evidence="3" key="1">
    <citation type="journal article" date="2019" name="Sci. Rep.">
        <title>Draft genome of Tanacetum cinerariifolium, the natural source of mosquito coil.</title>
        <authorList>
            <person name="Yamashiro T."/>
            <person name="Shiraishi A."/>
            <person name="Satake H."/>
            <person name="Nakayama K."/>
        </authorList>
    </citation>
    <scope>NUCLEOTIDE SEQUENCE</scope>
</reference>
<dbReference type="CDD" id="cd00303">
    <property type="entry name" value="retropepsin_like"/>
    <property type="match status" value="1"/>
</dbReference>
<dbReference type="InterPro" id="IPR005162">
    <property type="entry name" value="Retrotrans_gag_dom"/>
</dbReference>
<evidence type="ECO:0000259" key="2">
    <source>
        <dbReference type="Pfam" id="PF03732"/>
    </source>
</evidence>
<accession>A0A6L2JLC4</accession>
<dbReference type="PANTHER" id="PTHR33067:SF35">
    <property type="entry name" value="ASPARTIC PEPTIDASE DDI1-TYPE DOMAIN-CONTAINING PROTEIN"/>
    <property type="match status" value="1"/>
</dbReference>
<feature type="region of interest" description="Disordered" evidence="1">
    <location>
        <begin position="363"/>
        <end position="390"/>
    </location>
</feature>
<organism evidence="3">
    <name type="scientific">Tanacetum cinerariifolium</name>
    <name type="common">Dalmatian daisy</name>
    <name type="synonym">Chrysanthemum cinerariifolium</name>
    <dbReference type="NCBI Taxonomy" id="118510"/>
    <lineage>
        <taxon>Eukaryota</taxon>
        <taxon>Viridiplantae</taxon>
        <taxon>Streptophyta</taxon>
        <taxon>Embryophyta</taxon>
        <taxon>Tracheophyta</taxon>
        <taxon>Spermatophyta</taxon>
        <taxon>Magnoliopsida</taxon>
        <taxon>eudicotyledons</taxon>
        <taxon>Gunneridae</taxon>
        <taxon>Pentapetalae</taxon>
        <taxon>asterids</taxon>
        <taxon>campanulids</taxon>
        <taxon>Asterales</taxon>
        <taxon>Asteraceae</taxon>
        <taxon>Asteroideae</taxon>
        <taxon>Anthemideae</taxon>
        <taxon>Anthemidinae</taxon>
        <taxon>Tanacetum</taxon>
    </lineage>
</organism>
<name>A0A6L2JLC4_TANCI</name>
<proteinExistence type="predicted"/>
<comment type="caution">
    <text evidence="3">The sequence shown here is derived from an EMBL/GenBank/DDBJ whole genome shotgun (WGS) entry which is preliminary data.</text>
</comment>
<dbReference type="InterPro" id="IPR021109">
    <property type="entry name" value="Peptidase_aspartic_dom_sf"/>
</dbReference>
<evidence type="ECO:0000256" key="1">
    <source>
        <dbReference type="SAM" id="MobiDB-lite"/>
    </source>
</evidence>
<dbReference type="EMBL" id="BKCJ010000838">
    <property type="protein sequence ID" value="GEU36685.1"/>
    <property type="molecule type" value="Genomic_DNA"/>
</dbReference>
<dbReference type="Gene3D" id="2.40.70.10">
    <property type="entry name" value="Acid Proteases"/>
    <property type="match status" value="1"/>
</dbReference>
<protein>
    <recommendedName>
        <fullName evidence="2">Retrotransposon gag domain-containing protein</fullName>
    </recommendedName>
</protein>
<gene>
    <name evidence="3" type="ORF">Tci_008663</name>
</gene>
<dbReference type="PANTHER" id="PTHR33067">
    <property type="entry name" value="RNA-DIRECTED DNA POLYMERASE-RELATED"/>
    <property type="match status" value="1"/>
</dbReference>
<feature type="compositionally biased region" description="Basic and acidic residues" evidence="1">
    <location>
        <begin position="378"/>
        <end position="390"/>
    </location>
</feature>
<dbReference type="Pfam" id="PF03732">
    <property type="entry name" value="Retrotrans_gag"/>
    <property type="match status" value="1"/>
</dbReference>
<feature type="region of interest" description="Disordered" evidence="1">
    <location>
        <begin position="1575"/>
        <end position="1595"/>
    </location>
</feature>